<evidence type="ECO:0000313" key="4">
    <source>
        <dbReference type="Proteomes" id="UP001632037"/>
    </source>
</evidence>
<dbReference type="AlphaFoldDB" id="A0ABD3F2G2"/>
<sequence length="149" mass="17216">MASILTEFESENSPSESLGLVQVERESSSDATRDVSGVQDALDHLKREYQLGIASRDQHISNLEAEKEEVVRNFRTDTLKLMHEHEQDKRDLREEVEDLRQQVEVEKSRRQNLESQLARSAFSPVNLMNFLGADGHTQVQLNWQHLLNF</sequence>
<evidence type="ECO:0000313" key="3">
    <source>
        <dbReference type="EMBL" id="KAL3659575.1"/>
    </source>
</evidence>
<gene>
    <name evidence="3" type="ORF">V7S43_015253</name>
</gene>
<feature type="region of interest" description="Disordered" evidence="2">
    <location>
        <begin position="1"/>
        <end position="36"/>
    </location>
</feature>
<proteinExistence type="predicted"/>
<reference evidence="3 4" key="1">
    <citation type="submission" date="2024-09" db="EMBL/GenBank/DDBJ databases">
        <title>Genome sequencing and assembly of Phytophthora oleae, isolate VK10A, causative agent of rot of olive drupes.</title>
        <authorList>
            <person name="Conti Taguali S."/>
            <person name="Riolo M."/>
            <person name="La Spada F."/>
            <person name="Cacciola S.O."/>
            <person name="Dionisio G."/>
        </authorList>
    </citation>
    <scope>NUCLEOTIDE SEQUENCE [LARGE SCALE GENOMIC DNA]</scope>
    <source>
        <strain evidence="3 4">VK10A</strain>
    </source>
</reference>
<accession>A0ABD3F2G2</accession>
<evidence type="ECO:0000256" key="2">
    <source>
        <dbReference type="SAM" id="MobiDB-lite"/>
    </source>
</evidence>
<keyword evidence="4" id="KW-1185">Reference proteome</keyword>
<evidence type="ECO:0000256" key="1">
    <source>
        <dbReference type="SAM" id="Coils"/>
    </source>
</evidence>
<organism evidence="3 4">
    <name type="scientific">Phytophthora oleae</name>
    <dbReference type="NCBI Taxonomy" id="2107226"/>
    <lineage>
        <taxon>Eukaryota</taxon>
        <taxon>Sar</taxon>
        <taxon>Stramenopiles</taxon>
        <taxon>Oomycota</taxon>
        <taxon>Peronosporomycetes</taxon>
        <taxon>Peronosporales</taxon>
        <taxon>Peronosporaceae</taxon>
        <taxon>Phytophthora</taxon>
    </lineage>
</organism>
<protein>
    <submittedName>
        <fullName evidence="3">Uncharacterized protein</fullName>
    </submittedName>
</protein>
<dbReference type="EMBL" id="JBIMZQ010000045">
    <property type="protein sequence ID" value="KAL3659575.1"/>
    <property type="molecule type" value="Genomic_DNA"/>
</dbReference>
<feature type="coiled-coil region" evidence="1">
    <location>
        <begin position="75"/>
        <end position="116"/>
    </location>
</feature>
<feature type="compositionally biased region" description="Basic and acidic residues" evidence="2">
    <location>
        <begin position="23"/>
        <end position="33"/>
    </location>
</feature>
<dbReference type="Proteomes" id="UP001632037">
    <property type="component" value="Unassembled WGS sequence"/>
</dbReference>
<name>A0ABD3F2G2_9STRA</name>
<comment type="caution">
    <text evidence="3">The sequence shown here is derived from an EMBL/GenBank/DDBJ whole genome shotgun (WGS) entry which is preliminary data.</text>
</comment>
<keyword evidence="1" id="KW-0175">Coiled coil</keyword>